<evidence type="ECO:0000259" key="3">
    <source>
        <dbReference type="PROSITE" id="PS50053"/>
    </source>
</evidence>
<dbReference type="GeneID" id="105265840"/>
<dbReference type="PROSITE" id="PS50053">
    <property type="entry name" value="UBIQUITIN_2"/>
    <property type="match status" value="1"/>
</dbReference>
<dbReference type="SMART" id="SM00213">
    <property type="entry name" value="UBQ"/>
    <property type="match status" value="1"/>
</dbReference>
<evidence type="ECO:0000256" key="1">
    <source>
        <dbReference type="ARBA" id="ARBA00004514"/>
    </source>
</evidence>
<dbReference type="GO" id="GO:0051087">
    <property type="term" value="F:protein-folding chaperone binding"/>
    <property type="evidence" value="ECO:0007669"/>
    <property type="project" value="TreeGrafter"/>
</dbReference>
<dbReference type="Proteomes" id="UP000694866">
    <property type="component" value="Unplaced"/>
</dbReference>
<dbReference type="AlphaFoldDB" id="A0A9R1T373"/>
<dbReference type="PANTHER" id="PTHR46555">
    <property type="entry name" value="UBIQUITIN-LIKE PROTEIN 4A"/>
    <property type="match status" value="1"/>
</dbReference>
<dbReference type="InterPro" id="IPR000626">
    <property type="entry name" value="Ubiquitin-like_dom"/>
</dbReference>
<organism evidence="4 5">
    <name type="scientific">Fopius arisanus</name>
    <dbReference type="NCBI Taxonomy" id="64838"/>
    <lineage>
        <taxon>Eukaryota</taxon>
        <taxon>Metazoa</taxon>
        <taxon>Ecdysozoa</taxon>
        <taxon>Arthropoda</taxon>
        <taxon>Hexapoda</taxon>
        <taxon>Insecta</taxon>
        <taxon>Pterygota</taxon>
        <taxon>Neoptera</taxon>
        <taxon>Endopterygota</taxon>
        <taxon>Hymenoptera</taxon>
        <taxon>Apocrita</taxon>
        <taxon>Ichneumonoidea</taxon>
        <taxon>Braconidae</taxon>
        <taxon>Opiinae</taxon>
        <taxon>Fopius</taxon>
    </lineage>
</organism>
<dbReference type="GO" id="GO:0006620">
    <property type="term" value="P:post-translational protein targeting to endoplasmic reticulum membrane"/>
    <property type="evidence" value="ECO:0007669"/>
    <property type="project" value="InterPro"/>
</dbReference>
<reference evidence="5" key="1">
    <citation type="submission" date="2025-08" db="UniProtKB">
        <authorList>
            <consortium name="RefSeq"/>
        </authorList>
    </citation>
    <scope>IDENTIFICATION</scope>
    <source>
        <strain evidence="5">USDA-PBARC FA_bdor</strain>
        <tissue evidence="5">Whole organism</tissue>
    </source>
</reference>
<protein>
    <submittedName>
        <fullName evidence="5">Ubiquitin-like protein 4A</fullName>
    </submittedName>
</protein>
<dbReference type="SUPFAM" id="SSF54236">
    <property type="entry name" value="Ubiquitin-like"/>
    <property type="match status" value="1"/>
</dbReference>
<name>A0A9R1T373_9HYME</name>
<dbReference type="Pfam" id="PF00240">
    <property type="entry name" value="ubiquitin"/>
    <property type="match status" value="1"/>
</dbReference>
<evidence type="ECO:0000313" key="4">
    <source>
        <dbReference type="Proteomes" id="UP000694866"/>
    </source>
</evidence>
<keyword evidence="2" id="KW-0963">Cytoplasm</keyword>
<dbReference type="RefSeq" id="XP_011301897.1">
    <property type="nucleotide sequence ID" value="XM_011303595.1"/>
</dbReference>
<dbReference type="PANTHER" id="PTHR46555:SF1">
    <property type="entry name" value="UBIQUITIN-LIKE PROTEIN 4A"/>
    <property type="match status" value="1"/>
</dbReference>
<evidence type="ECO:0000313" key="5">
    <source>
        <dbReference type="RefSeq" id="XP_011301897.1"/>
    </source>
</evidence>
<dbReference type="InterPro" id="IPR029071">
    <property type="entry name" value="Ubiquitin-like_domsf"/>
</dbReference>
<accession>A0A9R1T373</accession>
<proteinExistence type="predicted"/>
<keyword evidence="4" id="KW-1185">Reference proteome</keyword>
<sequence length="148" mass="16346">MKVLVKILQGKACVVEISPTATVLELKNRVRELLGVDVPQQKLLLTGKALADENPLSFYPGIKDGIKLNLVVKKSSQGPSDEPQVTKCGTVLLRESVTKILKHYYSESETESIVNELIKDLRNKVNSLSFDDLERLATALIQDQESIG</sequence>
<dbReference type="GO" id="GO:0071818">
    <property type="term" value="C:BAT3 complex"/>
    <property type="evidence" value="ECO:0007669"/>
    <property type="project" value="TreeGrafter"/>
</dbReference>
<dbReference type="InterPro" id="IPR047154">
    <property type="entry name" value="UBL4A-like"/>
</dbReference>
<dbReference type="OrthoDB" id="417450at2759"/>
<dbReference type="KEGG" id="fas:105265840"/>
<gene>
    <name evidence="5" type="primary">LOC105265840</name>
</gene>
<comment type="subcellular location">
    <subcellularLocation>
        <location evidence="1">Cytoplasm</location>
        <location evidence="1">Cytosol</location>
    </subcellularLocation>
</comment>
<feature type="domain" description="Ubiquitin-like" evidence="3">
    <location>
        <begin position="1"/>
        <end position="77"/>
    </location>
</feature>
<dbReference type="Gene3D" id="3.10.20.90">
    <property type="entry name" value="Phosphatidylinositol 3-kinase Catalytic Subunit, Chain A, domain 1"/>
    <property type="match status" value="1"/>
</dbReference>
<dbReference type="GO" id="GO:0071816">
    <property type="term" value="P:tail-anchored membrane protein insertion into ER membrane"/>
    <property type="evidence" value="ECO:0007669"/>
    <property type="project" value="TreeGrafter"/>
</dbReference>
<evidence type="ECO:0000256" key="2">
    <source>
        <dbReference type="ARBA" id="ARBA00022490"/>
    </source>
</evidence>